<comment type="caution">
    <text evidence="2">The sequence shown here is derived from an EMBL/GenBank/DDBJ whole genome shotgun (WGS) entry which is preliminary data.</text>
</comment>
<evidence type="ECO:0000256" key="1">
    <source>
        <dbReference type="SAM" id="MobiDB-lite"/>
    </source>
</evidence>
<reference evidence="2 3" key="1">
    <citation type="submission" date="2020-07" db="EMBL/GenBank/DDBJ databases">
        <title>Comparative genomics of pyrophilous fungi reveals a link between fire events and developmental genes.</title>
        <authorList>
            <consortium name="DOE Joint Genome Institute"/>
            <person name="Steindorff A.S."/>
            <person name="Carver A."/>
            <person name="Calhoun S."/>
            <person name="Stillman K."/>
            <person name="Liu H."/>
            <person name="Lipzen A."/>
            <person name="Pangilinan J."/>
            <person name="Labutti K."/>
            <person name="Bruns T.D."/>
            <person name="Grigoriev I.V."/>
        </authorList>
    </citation>
    <scope>NUCLEOTIDE SEQUENCE [LARGE SCALE GENOMIC DNA]</scope>
    <source>
        <strain evidence="2 3">CBS 144469</strain>
    </source>
</reference>
<dbReference type="AlphaFoldDB" id="A0A8H6LSY5"/>
<accession>A0A8H6LSY5</accession>
<feature type="region of interest" description="Disordered" evidence="1">
    <location>
        <begin position="1"/>
        <end position="146"/>
    </location>
</feature>
<feature type="compositionally biased region" description="Basic and acidic residues" evidence="1">
    <location>
        <begin position="125"/>
        <end position="140"/>
    </location>
</feature>
<organism evidence="2 3">
    <name type="scientific">Ephemerocybe angulata</name>
    <dbReference type="NCBI Taxonomy" id="980116"/>
    <lineage>
        <taxon>Eukaryota</taxon>
        <taxon>Fungi</taxon>
        <taxon>Dikarya</taxon>
        <taxon>Basidiomycota</taxon>
        <taxon>Agaricomycotina</taxon>
        <taxon>Agaricomycetes</taxon>
        <taxon>Agaricomycetidae</taxon>
        <taxon>Agaricales</taxon>
        <taxon>Agaricineae</taxon>
        <taxon>Psathyrellaceae</taxon>
        <taxon>Ephemerocybe</taxon>
    </lineage>
</organism>
<gene>
    <name evidence="2" type="ORF">DFP72DRAFT_1084868</name>
</gene>
<evidence type="ECO:0000313" key="2">
    <source>
        <dbReference type="EMBL" id="KAF6741124.1"/>
    </source>
</evidence>
<dbReference type="EMBL" id="JACGCI010000285">
    <property type="protein sequence ID" value="KAF6741124.1"/>
    <property type="molecule type" value="Genomic_DNA"/>
</dbReference>
<evidence type="ECO:0000313" key="3">
    <source>
        <dbReference type="Proteomes" id="UP000521943"/>
    </source>
</evidence>
<dbReference type="Proteomes" id="UP000521943">
    <property type="component" value="Unassembled WGS sequence"/>
</dbReference>
<name>A0A8H6LSY5_9AGAR</name>
<proteinExistence type="predicted"/>
<sequence length="146" mass="16128">MPLKPATDMKPPKVLYTRHLTTSGRTNKGHTSPPLLKAHPSRRDLTRTPPVSHPPPLRLLHHGMANPSRSPSPMDLTIAGSAPPNNNKRKRENEGKHGKEDRGSDSDSDSDHSETETNTPKPSKAPKDLTKDFRKLKIEKMASTIP</sequence>
<feature type="compositionally biased region" description="Polar residues" evidence="1">
    <location>
        <begin position="19"/>
        <end position="30"/>
    </location>
</feature>
<protein>
    <submittedName>
        <fullName evidence="2">Uncharacterized protein</fullName>
    </submittedName>
</protein>
<feature type="compositionally biased region" description="Basic and acidic residues" evidence="1">
    <location>
        <begin position="91"/>
        <end position="115"/>
    </location>
</feature>
<keyword evidence="3" id="KW-1185">Reference proteome</keyword>